<sequence length="369" mass="40017">MKADTIVIGGGLVGAAIAYGLAREGEKVDLLDEGDVAFRASRGNFGLVWVQTKGLKMPEYARWTRRSADVWPEFSDTLLEETGVSTAYHKPGGVHVCVDEEELEEQVKILNRMNQEHGAEYYGARVLSRAELDDMLPGLGPDVVGGTYSPHDGHASPLYLMRALHAGLLKNGGRYHPNARGIEIERDGGHFAVRTPAGTFTGAKLVLAAGLGNRDLGEMVGLDIPVEPLKGQILVTERTAPLFTMPTHVVRQTDEGSIMIGDSHEDEGFDTTSKPRVMADIAARALRAFPFLKDLRVVRSWAALRVMSPDGHPIYQQSETHPGAFSVNCHSGVTLAGAHAMALAPMIARGRLDDDMAAFSARRFNVQAR</sequence>
<dbReference type="InterPro" id="IPR006076">
    <property type="entry name" value="FAD-dep_OxRdtase"/>
</dbReference>
<evidence type="ECO:0000313" key="3">
    <source>
        <dbReference type="EMBL" id="SCZ39716.1"/>
    </source>
</evidence>
<dbReference type="GO" id="GO:0016491">
    <property type="term" value="F:oxidoreductase activity"/>
    <property type="evidence" value="ECO:0007669"/>
    <property type="project" value="UniProtKB-KW"/>
</dbReference>
<dbReference type="GO" id="GO:0005737">
    <property type="term" value="C:cytoplasm"/>
    <property type="evidence" value="ECO:0007669"/>
    <property type="project" value="TreeGrafter"/>
</dbReference>
<dbReference type="AlphaFoldDB" id="A0A1G5NQT1"/>
<dbReference type="PANTHER" id="PTHR13847:SF287">
    <property type="entry name" value="FAD-DEPENDENT OXIDOREDUCTASE DOMAIN-CONTAINING PROTEIN 1"/>
    <property type="match status" value="1"/>
</dbReference>
<dbReference type="STRING" id="1120955.SAMN03080610_02501"/>
<dbReference type="OrthoDB" id="6949587at2"/>
<dbReference type="PANTHER" id="PTHR13847">
    <property type="entry name" value="SARCOSINE DEHYDROGENASE-RELATED"/>
    <property type="match status" value="1"/>
</dbReference>
<accession>A0A1G5NQT1</accession>
<dbReference type="SUPFAM" id="SSF54373">
    <property type="entry name" value="FAD-linked reductases, C-terminal domain"/>
    <property type="match status" value="1"/>
</dbReference>
<proteinExistence type="predicted"/>
<dbReference type="Gene3D" id="3.50.50.60">
    <property type="entry name" value="FAD/NAD(P)-binding domain"/>
    <property type="match status" value="1"/>
</dbReference>
<dbReference type="Gene3D" id="3.30.9.10">
    <property type="entry name" value="D-Amino Acid Oxidase, subunit A, domain 2"/>
    <property type="match status" value="1"/>
</dbReference>
<evidence type="ECO:0000313" key="4">
    <source>
        <dbReference type="Proteomes" id="UP000199347"/>
    </source>
</evidence>
<evidence type="ECO:0000259" key="2">
    <source>
        <dbReference type="Pfam" id="PF01266"/>
    </source>
</evidence>
<keyword evidence="1" id="KW-0560">Oxidoreductase</keyword>
<feature type="domain" description="FAD dependent oxidoreductase" evidence="2">
    <location>
        <begin position="4"/>
        <end position="344"/>
    </location>
</feature>
<organism evidence="3 4">
    <name type="scientific">Afifella marina DSM 2698</name>
    <dbReference type="NCBI Taxonomy" id="1120955"/>
    <lineage>
        <taxon>Bacteria</taxon>
        <taxon>Pseudomonadati</taxon>
        <taxon>Pseudomonadota</taxon>
        <taxon>Alphaproteobacteria</taxon>
        <taxon>Hyphomicrobiales</taxon>
        <taxon>Afifellaceae</taxon>
        <taxon>Afifella</taxon>
    </lineage>
</organism>
<protein>
    <submittedName>
        <fullName evidence="3">Glycine/D-amino acid oxidase</fullName>
    </submittedName>
</protein>
<dbReference type="EMBL" id="FMVW01000005">
    <property type="protein sequence ID" value="SCZ39716.1"/>
    <property type="molecule type" value="Genomic_DNA"/>
</dbReference>
<dbReference type="Pfam" id="PF01266">
    <property type="entry name" value="DAO"/>
    <property type="match status" value="1"/>
</dbReference>
<name>A0A1G5NQT1_AFIMA</name>
<reference evidence="3 4" key="1">
    <citation type="submission" date="2016-10" db="EMBL/GenBank/DDBJ databases">
        <authorList>
            <person name="de Groot N.N."/>
        </authorList>
    </citation>
    <scope>NUCLEOTIDE SEQUENCE [LARGE SCALE GENOMIC DNA]</scope>
    <source>
        <strain evidence="3 4">DSM 2698</strain>
    </source>
</reference>
<dbReference type="SUPFAM" id="SSF51905">
    <property type="entry name" value="FAD/NAD(P)-binding domain"/>
    <property type="match status" value="1"/>
</dbReference>
<keyword evidence="4" id="KW-1185">Reference proteome</keyword>
<dbReference type="Proteomes" id="UP000199347">
    <property type="component" value="Unassembled WGS sequence"/>
</dbReference>
<gene>
    <name evidence="3" type="ORF">SAMN03080610_02501</name>
</gene>
<evidence type="ECO:0000256" key="1">
    <source>
        <dbReference type="ARBA" id="ARBA00023002"/>
    </source>
</evidence>
<dbReference type="InterPro" id="IPR036188">
    <property type="entry name" value="FAD/NAD-bd_sf"/>
</dbReference>
<dbReference type="RefSeq" id="WP_092813468.1">
    <property type="nucleotide sequence ID" value="NZ_FMVW01000005.1"/>
</dbReference>